<feature type="transmembrane region" description="Helical" evidence="5">
    <location>
        <begin position="341"/>
        <end position="359"/>
    </location>
</feature>
<dbReference type="PROSITE" id="PS50850">
    <property type="entry name" value="MFS"/>
    <property type="match status" value="1"/>
</dbReference>
<feature type="transmembrane region" description="Helical" evidence="5">
    <location>
        <begin position="91"/>
        <end position="111"/>
    </location>
</feature>
<dbReference type="SUPFAM" id="SSF103473">
    <property type="entry name" value="MFS general substrate transporter"/>
    <property type="match status" value="1"/>
</dbReference>
<feature type="transmembrane region" description="Helical" evidence="5">
    <location>
        <begin position="216"/>
        <end position="233"/>
    </location>
</feature>
<evidence type="ECO:0000256" key="1">
    <source>
        <dbReference type="ARBA" id="ARBA00004651"/>
    </source>
</evidence>
<dbReference type="Gene3D" id="1.20.1720.10">
    <property type="entry name" value="Multidrug resistance protein D"/>
    <property type="match status" value="1"/>
</dbReference>
<name>A0A917BM09_9ACTN</name>
<feature type="transmembrane region" description="Helical" evidence="5">
    <location>
        <begin position="148"/>
        <end position="170"/>
    </location>
</feature>
<accession>A0A917BM09</accession>
<comment type="caution">
    <text evidence="7">The sequence shown here is derived from an EMBL/GenBank/DDBJ whole genome shotgun (WGS) entry which is preliminary data.</text>
</comment>
<comment type="subcellular location">
    <subcellularLocation>
        <location evidence="1">Cell membrane</location>
        <topology evidence="1">Multi-pass membrane protein</topology>
    </subcellularLocation>
</comment>
<feature type="transmembrane region" description="Helical" evidence="5">
    <location>
        <begin position="59"/>
        <end position="82"/>
    </location>
</feature>
<feature type="domain" description="Major facilitator superfamily (MFS) profile" evidence="6">
    <location>
        <begin position="25"/>
        <end position="455"/>
    </location>
</feature>
<dbReference type="EMBL" id="BMKQ01000001">
    <property type="protein sequence ID" value="GGF47784.1"/>
    <property type="molecule type" value="Genomic_DNA"/>
</dbReference>
<feature type="transmembrane region" description="Helical" evidence="5">
    <location>
        <begin position="301"/>
        <end position="320"/>
    </location>
</feature>
<feature type="transmembrane region" description="Helical" evidence="5">
    <location>
        <begin position="431"/>
        <end position="451"/>
    </location>
</feature>
<dbReference type="Pfam" id="PF07690">
    <property type="entry name" value="MFS_1"/>
    <property type="match status" value="1"/>
</dbReference>
<evidence type="ECO:0000256" key="2">
    <source>
        <dbReference type="ARBA" id="ARBA00022692"/>
    </source>
</evidence>
<dbReference type="InterPro" id="IPR011701">
    <property type="entry name" value="MFS"/>
</dbReference>
<reference evidence="7" key="2">
    <citation type="submission" date="2020-09" db="EMBL/GenBank/DDBJ databases">
        <authorList>
            <person name="Sun Q."/>
            <person name="Zhou Y."/>
        </authorList>
    </citation>
    <scope>NUCLEOTIDE SEQUENCE</scope>
    <source>
        <strain evidence="7">CGMCC 1.16067</strain>
    </source>
</reference>
<dbReference type="InterPro" id="IPR036259">
    <property type="entry name" value="MFS_trans_sf"/>
</dbReference>
<dbReference type="InterPro" id="IPR020846">
    <property type="entry name" value="MFS_dom"/>
</dbReference>
<proteinExistence type="predicted"/>
<feature type="transmembrane region" description="Helical" evidence="5">
    <location>
        <begin position="27"/>
        <end position="47"/>
    </location>
</feature>
<keyword evidence="4 5" id="KW-0472">Membrane</keyword>
<gene>
    <name evidence="7" type="ORF">GCM10011519_22300</name>
</gene>
<feature type="transmembrane region" description="Helical" evidence="5">
    <location>
        <begin position="400"/>
        <end position="425"/>
    </location>
</feature>
<organism evidence="7 8">
    <name type="scientific">Marmoricola endophyticus</name>
    <dbReference type="NCBI Taxonomy" id="2040280"/>
    <lineage>
        <taxon>Bacteria</taxon>
        <taxon>Bacillati</taxon>
        <taxon>Actinomycetota</taxon>
        <taxon>Actinomycetes</taxon>
        <taxon>Propionibacteriales</taxon>
        <taxon>Nocardioidaceae</taxon>
        <taxon>Marmoricola</taxon>
    </lineage>
</organism>
<evidence type="ECO:0000259" key="6">
    <source>
        <dbReference type="PROSITE" id="PS50850"/>
    </source>
</evidence>
<dbReference type="PANTHER" id="PTHR23501">
    <property type="entry name" value="MAJOR FACILITATOR SUPERFAMILY"/>
    <property type="match status" value="1"/>
</dbReference>
<feature type="transmembrane region" description="Helical" evidence="5">
    <location>
        <begin position="117"/>
        <end position="136"/>
    </location>
</feature>
<dbReference type="Gene3D" id="1.20.1250.20">
    <property type="entry name" value="MFS general substrate transporter like domains"/>
    <property type="match status" value="1"/>
</dbReference>
<dbReference type="GO" id="GO:0022857">
    <property type="term" value="F:transmembrane transporter activity"/>
    <property type="evidence" value="ECO:0007669"/>
    <property type="project" value="InterPro"/>
</dbReference>
<keyword evidence="3 5" id="KW-1133">Transmembrane helix</keyword>
<protein>
    <submittedName>
        <fullName evidence="7">MFS transporter</fullName>
    </submittedName>
</protein>
<evidence type="ECO:0000313" key="7">
    <source>
        <dbReference type="EMBL" id="GGF47784.1"/>
    </source>
</evidence>
<feature type="transmembrane region" description="Helical" evidence="5">
    <location>
        <begin position="239"/>
        <end position="259"/>
    </location>
</feature>
<keyword evidence="2 5" id="KW-0812">Transmembrane</keyword>
<keyword evidence="8" id="KW-1185">Reference proteome</keyword>
<reference evidence="7" key="1">
    <citation type="journal article" date="2014" name="Int. J. Syst. Evol. Microbiol.">
        <title>Complete genome sequence of Corynebacterium casei LMG S-19264T (=DSM 44701T), isolated from a smear-ripened cheese.</title>
        <authorList>
            <consortium name="US DOE Joint Genome Institute (JGI-PGF)"/>
            <person name="Walter F."/>
            <person name="Albersmeier A."/>
            <person name="Kalinowski J."/>
            <person name="Ruckert C."/>
        </authorList>
    </citation>
    <scope>NUCLEOTIDE SEQUENCE</scope>
    <source>
        <strain evidence="7">CGMCC 1.16067</strain>
    </source>
</reference>
<feature type="transmembrane region" description="Helical" evidence="5">
    <location>
        <begin position="365"/>
        <end position="388"/>
    </location>
</feature>
<evidence type="ECO:0000313" key="8">
    <source>
        <dbReference type="Proteomes" id="UP000649179"/>
    </source>
</evidence>
<sequence>MLDMTATQEETQPTTPLLAPRYRWSTIGAVGLVFLAAFESLAVTTVMPEVTRALDGQAYFSVAFSLTLAAGVLGTVAAGLWADGRGPRRPLVAAVGLFALGLLLAGLAPTIEVFVAARFLQGLGAGGLTVSLYVLVARLYDARDHPRILGAFSAAWVVPSLVGPTVAGAVGQAFGWRWVFLGVLVLAALASATIAPALRRVADSENRPVAGAGRRLRLAALVAAGVVVVDLGGRGSGPVAALAALAGLAVTLVALRPLLPAGTLVVRRGLPAVIALRGLVAGAFFASEIYLPYLLQSHYNLPPWLSGVTLTFTAFAWAGASQVQARLGDRLPHERALRIGSVLLLIGVLGVLAVAALHLPVLVMVLVWSFAGAGMGLLYARIAALVLAASAPQQQGENSAAMAIGDSVGAAVGIAMAGLTFGVAGGAEHRVAFVAVLVLTALVAAATTVVARRVSAR</sequence>
<feature type="transmembrane region" description="Helical" evidence="5">
    <location>
        <begin position="271"/>
        <end position="295"/>
    </location>
</feature>
<evidence type="ECO:0000256" key="3">
    <source>
        <dbReference type="ARBA" id="ARBA00022989"/>
    </source>
</evidence>
<evidence type="ECO:0000256" key="4">
    <source>
        <dbReference type="ARBA" id="ARBA00023136"/>
    </source>
</evidence>
<feature type="transmembrane region" description="Helical" evidence="5">
    <location>
        <begin position="176"/>
        <end position="195"/>
    </location>
</feature>
<dbReference type="Proteomes" id="UP000649179">
    <property type="component" value="Unassembled WGS sequence"/>
</dbReference>
<dbReference type="PANTHER" id="PTHR23501:SF154">
    <property type="entry name" value="MULTIDRUG-EFFLUX TRANSPORTER RV1634-RELATED"/>
    <property type="match status" value="1"/>
</dbReference>
<dbReference type="GO" id="GO:0005886">
    <property type="term" value="C:plasma membrane"/>
    <property type="evidence" value="ECO:0007669"/>
    <property type="project" value="UniProtKB-SubCell"/>
</dbReference>
<evidence type="ECO:0000256" key="5">
    <source>
        <dbReference type="SAM" id="Phobius"/>
    </source>
</evidence>
<dbReference type="AlphaFoldDB" id="A0A917BM09"/>